<feature type="region of interest" description="Disordered" evidence="1">
    <location>
        <begin position="78"/>
        <end position="168"/>
    </location>
</feature>
<feature type="region of interest" description="Disordered" evidence="1">
    <location>
        <begin position="356"/>
        <end position="388"/>
    </location>
</feature>
<protein>
    <submittedName>
        <fullName evidence="4">Relaxase/mobilization nuclease family protein</fullName>
    </submittedName>
</protein>
<reference evidence="4" key="2">
    <citation type="journal article" date="2014" name="ISME J.">
        <title>Microbial stratification in low pH oxic and suboxic macroscopic growths along an acid mine drainage.</title>
        <authorList>
            <person name="Mendez-Garcia C."/>
            <person name="Mesa V."/>
            <person name="Sprenger R.R."/>
            <person name="Richter M."/>
            <person name="Diez M.S."/>
            <person name="Solano J."/>
            <person name="Bargiela R."/>
            <person name="Golyshina O.V."/>
            <person name="Manteca A."/>
            <person name="Ramos J.L."/>
            <person name="Gallego J.R."/>
            <person name="Llorente I."/>
            <person name="Martins Dos Santos V.A."/>
            <person name="Jensen O.N."/>
            <person name="Pelaez A.I."/>
            <person name="Sanchez J."/>
            <person name="Ferrer M."/>
        </authorList>
    </citation>
    <scope>NUCLEOTIDE SEQUENCE</scope>
</reference>
<dbReference type="EMBL" id="AUZZ01010152">
    <property type="protein sequence ID" value="EQD30771.1"/>
    <property type="molecule type" value="Genomic_DNA"/>
</dbReference>
<feature type="non-terminal residue" evidence="4">
    <location>
        <position position="1"/>
    </location>
</feature>
<feature type="compositionally biased region" description="Basic and acidic residues" evidence="1">
    <location>
        <begin position="143"/>
        <end position="168"/>
    </location>
</feature>
<reference evidence="4" key="1">
    <citation type="submission" date="2013-08" db="EMBL/GenBank/DDBJ databases">
        <authorList>
            <person name="Mendez C."/>
            <person name="Richter M."/>
            <person name="Ferrer M."/>
            <person name="Sanchez J."/>
        </authorList>
    </citation>
    <scope>NUCLEOTIDE SEQUENCE</scope>
</reference>
<evidence type="ECO:0000313" key="4">
    <source>
        <dbReference type="EMBL" id="EQD30771.1"/>
    </source>
</evidence>
<feature type="domain" description="Large polyvalent protein-associated" evidence="2">
    <location>
        <begin position="262"/>
        <end position="345"/>
    </location>
</feature>
<feature type="domain" description="TraI-like middle" evidence="3">
    <location>
        <begin position="2"/>
        <end position="54"/>
    </location>
</feature>
<name>T0Y6L5_9ZZZZ</name>
<accession>T0Y6L5</accession>
<evidence type="ECO:0000259" key="3">
    <source>
        <dbReference type="Pfam" id="PF22863"/>
    </source>
</evidence>
<dbReference type="AlphaFoldDB" id="T0Y6L5"/>
<organism evidence="4">
    <name type="scientific">mine drainage metagenome</name>
    <dbReference type="NCBI Taxonomy" id="410659"/>
    <lineage>
        <taxon>unclassified sequences</taxon>
        <taxon>metagenomes</taxon>
        <taxon>ecological metagenomes</taxon>
    </lineage>
</organism>
<dbReference type="Pfam" id="PF18821">
    <property type="entry name" value="LPD7"/>
    <property type="match status" value="1"/>
</dbReference>
<proteinExistence type="predicted"/>
<dbReference type="InterPro" id="IPR040677">
    <property type="entry name" value="LPD7"/>
</dbReference>
<evidence type="ECO:0000256" key="1">
    <source>
        <dbReference type="SAM" id="MobiDB-lite"/>
    </source>
</evidence>
<comment type="caution">
    <text evidence="4">The sequence shown here is derived from an EMBL/GenBank/DDBJ whole genome shotgun (WGS) entry which is preliminary data.</text>
</comment>
<evidence type="ECO:0000259" key="2">
    <source>
        <dbReference type="Pfam" id="PF18821"/>
    </source>
</evidence>
<dbReference type="Pfam" id="PF22863">
    <property type="entry name" value="TraI_middle"/>
    <property type="match status" value="1"/>
</dbReference>
<feature type="compositionally biased region" description="Basic and acidic residues" evidence="1">
    <location>
        <begin position="372"/>
        <end position="388"/>
    </location>
</feature>
<dbReference type="InterPro" id="IPR054462">
    <property type="entry name" value="TraI_M"/>
</dbReference>
<feature type="compositionally biased region" description="Basic and acidic residues" evidence="1">
    <location>
        <begin position="84"/>
        <end position="134"/>
    </location>
</feature>
<sequence length="388" mass="43422">AALARHGVRIETKGSGMVVTVRLRDGRMLAAKASQLGRFASKAELEKRLGPFTPPDPARALPPPECARTYEAALEQALIDVDSDQPRGTDERMDRDPNRRAGQRAERAREREALHATYKEEQAAARGRRRDERAALSGRHRTERADLRKLIREERQSARSKARKEGMDPRMALALHAKRAAERTEALQKRQATERAALRTLPPAEAWRQWLIERAAAGDSAAEAALRGIRYRERRKAKRDAFEGTDDEALAPRLTVAALTADLDARRHLITYRGADGAAKFVDFGQRIEMRDRTADSLEAALRIAAEKYGGRVSIQGSGEFRERAARLATRIGVRVSDEDLRSIVTDERGHIEQEWRQPWNLGDRAPGRGGGRGDERRRREAGRGTSG</sequence>
<gene>
    <name evidence="4" type="ORF">B2A_14002</name>
</gene>